<dbReference type="PROSITE" id="PS50011">
    <property type="entry name" value="PROTEIN_KINASE_DOM"/>
    <property type="match status" value="1"/>
</dbReference>
<dbReference type="OrthoDB" id="248923at2759"/>
<dbReference type="SMART" id="SM00220">
    <property type="entry name" value="S_TKc"/>
    <property type="match status" value="1"/>
</dbReference>
<dbReference type="Pfam" id="PF00069">
    <property type="entry name" value="Pkinase"/>
    <property type="match status" value="1"/>
</dbReference>
<keyword evidence="3" id="KW-1185">Reference proteome</keyword>
<gene>
    <name evidence="2" type="ORF">AK812_SmicGene2862</name>
</gene>
<reference evidence="2 3" key="1">
    <citation type="submission" date="2016-02" db="EMBL/GenBank/DDBJ databases">
        <title>Genome analysis of coral dinoflagellate symbionts highlights evolutionary adaptations to a symbiotic lifestyle.</title>
        <authorList>
            <person name="Aranda M."/>
            <person name="Li Y."/>
            <person name="Liew Y.J."/>
            <person name="Baumgarten S."/>
            <person name="Simakov O."/>
            <person name="Wilson M."/>
            <person name="Piel J."/>
            <person name="Ashoor H."/>
            <person name="Bougouffa S."/>
            <person name="Bajic V.B."/>
            <person name="Ryu T."/>
            <person name="Ravasi T."/>
            <person name="Bayer T."/>
            <person name="Micklem G."/>
            <person name="Kim H."/>
            <person name="Bhak J."/>
            <person name="Lajeunesse T.C."/>
            <person name="Voolstra C.R."/>
        </authorList>
    </citation>
    <scope>NUCLEOTIDE SEQUENCE [LARGE SCALE GENOMIC DNA]</scope>
    <source>
        <strain evidence="2 3">CCMP2467</strain>
    </source>
</reference>
<dbReference type="GO" id="GO:0004674">
    <property type="term" value="F:protein serine/threonine kinase activity"/>
    <property type="evidence" value="ECO:0007669"/>
    <property type="project" value="TreeGrafter"/>
</dbReference>
<dbReference type="SUPFAM" id="SSF56112">
    <property type="entry name" value="Protein kinase-like (PK-like)"/>
    <property type="match status" value="1"/>
</dbReference>
<accession>A0A1Q9F0I3</accession>
<evidence type="ECO:0000313" key="3">
    <source>
        <dbReference type="Proteomes" id="UP000186817"/>
    </source>
</evidence>
<dbReference type="PANTHER" id="PTHR44167:SF30">
    <property type="entry name" value="PHOSPHORYLASE KINASE"/>
    <property type="match status" value="1"/>
</dbReference>
<dbReference type="GO" id="GO:0005524">
    <property type="term" value="F:ATP binding"/>
    <property type="evidence" value="ECO:0007669"/>
    <property type="project" value="InterPro"/>
</dbReference>
<dbReference type="AlphaFoldDB" id="A0A1Q9F0I3"/>
<dbReference type="InterPro" id="IPR008266">
    <property type="entry name" value="Tyr_kinase_AS"/>
</dbReference>
<name>A0A1Q9F0I3_SYMMI</name>
<dbReference type="GO" id="GO:0044773">
    <property type="term" value="P:mitotic DNA damage checkpoint signaling"/>
    <property type="evidence" value="ECO:0007669"/>
    <property type="project" value="TreeGrafter"/>
</dbReference>
<sequence>MGLPSPDQLPEEAMLLEVSSLGGQAVRIAAAHDSLLRTVMEEAVAQLGIDLSRLIGPGGSILDLEETLKAAGLKDGDSVQAISVAPLPFDTDLSSFYRYVHLEDMAGHGTFTHVRRLEEAVRLKLWNTPCGQEIHVAVKSMRRADVEQNLGRITNDREVHFAADRQEQRGFSDALTEIGVLSYLRQQPDLPICLPRMLGSFHDGEEVCLVREFFPDGDLFGQVQSGRFEGNEASVRHVMWQLLQAVCYLHGHNIGHRDISLENLLVAIEPGGTSRIQLKDFDQAVRIRSKCFERTIFRYFRPAGKPYYRPPESYVSTANQTVYVRVATDITAGDIVFAEHLTEQGATTGYRNEVQLLADTSAGQMGLALPAGYEVPPVDVFAIGVVGFITSWSVPPWQQALPTDRTFTWLQQHGLVNLLTAWHKAPFSPEAMRLLSGMIAENPRERWTVEQCLASEWFSPPARIPVPIHQSAM</sequence>
<dbReference type="PANTHER" id="PTHR44167">
    <property type="entry name" value="OVARIAN-SPECIFIC SERINE/THREONINE-PROTEIN KINASE LOK-RELATED"/>
    <property type="match status" value="1"/>
</dbReference>
<dbReference type="Gene3D" id="1.10.510.10">
    <property type="entry name" value="Transferase(Phosphotransferase) domain 1"/>
    <property type="match status" value="2"/>
</dbReference>
<dbReference type="InterPro" id="IPR011009">
    <property type="entry name" value="Kinase-like_dom_sf"/>
</dbReference>
<dbReference type="PROSITE" id="PS00109">
    <property type="entry name" value="PROTEIN_KINASE_TYR"/>
    <property type="match status" value="1"/>
</dbReference>
<comment type="caution">
    <text evidence="2">The sequence shown here is derived from an EMBL/GenBank/DDBJ whole genome shotgun (WGS) entry which is preliminary data.</text>
</comment>
<evidence type="ECO:0000259" key="1">
    <source>
        <dbReference type="PROSITE" id="PS50011"/>
    </source>
</evidence>
<organism evidence="2 3">
    <name type="scientific">Symbiodinium microadriaticum</name>
    <name type="common">Dinoflagellate</name>
    <name type="synonym">Zooxanthella microadriatica</name>
    <dbReference type="NCBI Taxonomy" id="2951"/>
    <lineage>
        <taxon>Eukaryota</taxon>
        <taxon>Sar</taxon>
        <taxon>Alveolata</taxon>
        <taxon>Dinophyceae</taxon>
        <taxon>Suessiales</taxon>
        <taxon>Symbiodiniaceae</taxon>
        <taxon>Symbiodinium</taxon>
    </lineage>
</organism>
<dbReference type="Proteomes" id="UP000186817">
    <property type="component" value="Unassembled WGS sequence"/>
</dbReference>
<proteinExistence type="predicted"/>
<protein>
    <recommendedName>
        <fullName evidence="1">Protein kinase domain-containing protein</fullName>
    </recommendedName>
</protein>
<feature type="domain" description="Protein kinase" evidence="1">
    <location>
        <begin position="100"/>
        <end position="458"/>
    </location>
</feature>
<dbReference type="EMBL" id="LSRX01000032">
    <property type="protein sequence ID" value="OLQ13147.1"/>
    <property type="molecule type" value="Genomic_DNA"/>
</dbReference>
<dbReference type="InterPro" id="IPR000719">
    <property type="entry name" value="Prot_kinase_dom"/>
</dbReference>
<evidence type="ECO:0000313" key="2">
    <source>
        <dbReference type="EMBL" id="OLQ13147.1"/>
    </source>
</evidence>
<dbReference type="GO" id="GO:0005634">
    <property type="term" value="C:nucleus"/>
    <property type="evidence" value="ECO:0007669"/>
    <property type="project" value="TreeGrafter"/>
</dbReference>
<dbReference type="OMA" id="CFERTIF"/>